<feature type="compositionally biased region" description="Polar residues" evidence="1">
    <location>
        <begin position="228"/>
        <end position="247"/>
    </location>
</feature>
<gene>
    <name evidence="2" type="ORF">E2986_06792</name>
</gene>
<comment type="caution">
    <text evidence="2">The sequence shown here is derived from an EMBL/GenBank/DDBJ whole genome shotgun (WGS) entry which is preliminary data.</text>
</comment>
<feature type="region of interest" description="Disordered" evidence="1">
    <location>
        <begin position="1179"/>
        <end position="1315"/>
    </location>
</feature>
<feature type="region of interest" description="Disordered" evidence="1">
    <location>
        <begin position="287"/>
        <end position="347"/>
    </location>
</feature>
<feature type="compositionally biased region" description="Polar residues" evidence="1">
    <location>
        <begin position="1197"/>
        <end position="1225"/>
    </location>
</feature>
<evidence type="ECO:0000313" key="2">
    <source>
        <dbReference type="EMBL" id="KAF3423588.1"/>
    </source>
</evidence>
<reference evidence="2" key="1">
    <citation type="submission" date="2019-11" db="EMBL/GenBank/DDBJ databases">
        <title>The nuclear and mitochondrial genomes of Frieseomelitta varia - a highly eusocial stingless bee (Meliponini) with a permanently sterile worker caste.</title>
        <authorList>
            <person name="Freitas F.C.P."/>
            <person name="Lourenco A.P."/>
            <person name="Nunes F.M.F."/>
            <person name="Paschoal A.R."/>
            <person name="Abreu F.C.P."/>
            <person name="Barbin F.O."/>
            <person name="Bataglia L."/>
            <person name="Cardoso-Junior C.A.M."/>
            <person name="Cervoni M.S."/>
            <person name="Silva S.R."/>
            <person name="Dalarmi F."/>
            <person name="Del Lama M.A."/>
            <person name="Depintor T.S."/>
            <person name="Ferreira K.M."/>
            <person name="Goria P.S."/>
            <person name="Jaskot M.C."/>
            <person name="Lago D.C."/>
            <person name="Luna-Lucena D."/>
            <person name="Moda L.M."/>
            <person name="Nascimento L."/>
            <person name="Pedrino M."/>
            <person name="Rabico F.O."/>
            <person name="Sanches F.C."/>
            <person name="Santos D.E."/>
            <person name="Santos C.G."/>
            <person name="Vieira J."/>
            <person name="Lopes T.F."/>
            <person name="Barchuk A.R."/>
            <person name="Hartfelder K."/>
            <person name="Simoes Z.L.P."/>
            <person name="Bitondi M.M.G."/>
            <person name="Pinheiro D.G."/>
        </authorList>
    </citation>
    <scope>NUCLEOTIDE SEQUENCE</scope>
    <source>
        <strain evidence="2">USP_RPSP 00005682</strain>
        <tissue evidence="2">Whole individual</tissue>
    </source>
</reference>
<name>A0A833SBE5_9HYME</name>
<feature type="region of interest" description="Disordered" evidence="1">
    <location>
        <begin position="199"/>
        <end position="247"/>
    </location>
</feature>
<feature type="compositionally biased region" description="Low complexity" evidence="1">
    <location>
        <begin position="1184"/>
        <end position="1196"/>
    </location>
</feature>
<feature type="compositionally biased region" description="Polar residues" evidence="1">
    <location>
        <begin position="1296"/>
        <end position="1309"/>
    </location>
</feature>
<feature type="region of interest" description="Disordered" evidence="1">
    <location>
        <begin position="467"/>
        <end position="651"/>
    </location>
</feature>
<sequence>MKTVATRPWSPDQGKTREMTKLCNHKRKLLVPTTAAGSPVASCTMAISSSATGGSAVTAIHVNADSPTSPDKARKDKLELNRDKLELNQDGLNKKKKRKIGGIGNIFSGVSVSQLMAQRERAIVAASGVQGSPVPNGSQVWPIAIPNLQVQQSNQQLCHQTINSPSQAQDINGCVTRSPQQSSKGTVVDVKHQQQYALPNVAGRSPNTNHAVEAQSGMGPNGQPGNVHFNSRTPPWQQNRSASSTHQPSLVTVQNITCNSFDRVPPLHHHIPQTSTWTDEVARKKAKSSKIMVKKQRQHSVTDNVRSNSLDQSASSPVDEFNEKNQQNSNQIGSTVNSSGPSFLEDPSGYLAQQTALLNSTISRQTGVSSSQVGMVNNSKTPQTSHGSHLPSNAYLPQPKPSSGASPTSTSTFNSVKNHATSPVVVHSSMTPTSSSGGTDSESSPCQGCVTSADTQSYAQDQYKQQMQRQYLMHSDQREDPVTSSTFGEQYQNSQQQADSRPIQGGTVSTSHGSPIGTNSPANSDTPASSTPGISQPATPQSLISSQPSTPHSYSQPPTPLSHSASGQVPSGQPLTPQAQQPSQSSVSNVASEQRAETPCSAATSSNAVPSSAASSQASTSGSESPMIAKRQTTRQSSLDGYQPHPHTVNAVSRVPMNHFAGTSSVITTMASGHTVSSNTITSVLAGRANTATVSINTPSGIPNPAIPDILSNKPQHQASSTTLTNIPTTVVATTSLPNRAVSQVIPAVGVAQQVIGQPTVLVNTIQTPVLIQPSVMTMDSIGQNVQIPHLTVATGNVIQNAQSILDANQDVARNVSASQGMVNRQPALLSPESAMSKKKAYKKRKANPQTVASMLHIASSQQNAGMLMQSQSNFAQQNFQTQSIGGPMLQALTIVPGKGGAPAQLVMNGQAGATSAQFNAQQIIANPQPAQQINLLQPVNLLNGAAGMVQNFPTIQQFIVPGIGSMVMSADGTATLLQDTGNIGMQLQIQNVNGQNVLTPVQSHGGIFNPSQSILAAGPAGMVIRAPQATGGKIIQQHSPGAQFLSPNSGQFLVNGTTSFGNQLSPIVANVSPNQQVTFNASQVRPTNMQGQQEFIQMNGQTLMVPCGTTQNIAVSSAPNQQNTTFVQQNTTIVQQQTTMVSNNQIPNFQAAASNGTAVDPSLNIDHNQSYILSSGMIQGKAPTSPKSSVNSPSSEQNVEQQQYVLASSSTTVLEKTAQQSDQHSPLMARHSVSTQTAANQANMAQSAMMRQGSPPDTTTHSPGNSQRSNSPAVDTTTHGAASPAPPITARHHSSSTPMVHCVSSSEPDSGDVPVASEDWRIQGITTKEITLSQPGLHGKTYVESTVTTGIQVGTHVEQVNRHLTLTDMHQPADTTHPENTYADSQEYMDTSSPNHSIYSDTMDRSPVEDHPRNVTKEMTDVSYTEVDVNTLPVVGHGHYQPILYHSQHCAPNTNVYRQQALVPDRAHYADVMKFDSKPCGETDRIMEVSHVSQRDDGADQNSVERCLENQDVGISYCPQAESYQKFVNIGVAAPAGLYPHLYNYKSDPNGIAVVNYSPSKQAYINPYIYNQFVYAQEVDDGEETDSSSDD</sequence>
<feature type="compositionally biased region" description="Low complexity" evidence="1">
    <location>
        <begin position="577"/>
        <end position="593"/>
    </location>
</feature>
<feature type="compositionally biased region" description="Polar residues" evidence="1">
    <location>
        <begin position="506"/>
        <end position="576"/>
    </location>
</feature>
<feature type="compositionally biased region" description="Low complexity" evidence="1">
    <location>
        <begin position="1235"/>
        <end position="1251"/>
    </location>
</feature>
<accession>A0A833SBE5</accession>
<feature type="compositionally biased region" description="Polar residues" evidence="1">
    <location>
        <begin position="324"/>
        <end position="341"/>
    </location>
</feature>
<evidence type="ECO:0000313" key="3">
    <source>
        <dbReference type="Proteomes" id="UP000655588"/>
    </source>
</evidence>
<feature type="compositionally biased region" description="Polar residues" evidence="1">
    <location>
        <begin position="299"/>
        <end position="316"/>
    </location>
</feature>
<dbReference type="Proteomes" id="UP000655588">
    <property type="component" value="Unassembled WGS sequence"/>
</dbReference>
<feature type="compositionally biased region" description="Low complexity" evidence="1">
    <location>
        <begin position="601"/>
        <end position="625"/>
    </location>
</feature>
<feature type="compositionally biased region" description="Low complexity" evidence="1">
    <location>
        <begin position="401"/>
        <end position="412"/>
    </location>
</feature>
<evidence type="ECO:0000256" key="1">
    <source>
        <dbReference type="SAM" id="MobiDB-lite"/>
    </source>
</evidence>
<feature type="compositionally biased region" description="Polar residues" evidence="1">
    <location>
        <begin position="369"/>
        <end position="391"/>
    </location>
</feature>
<keyword evidence="3" id="KW-1185">Reference proteome</keyword>
<feature type="compositionally biased region" description="Basic residues" evidence="1">
    <location>
        <begin position="287"/>
        <end position="298"/>
    </location>
</feature>
<proteinExistence type="predicted"/>
<feature type="compositionally biased region" description="Polar residues" evidence="1">
    <location>
        <begin position="1256"/>
        <end position="1281"/>
    </location>
</feature>
<protein>
    <submittedName>
        <fullName evidence="2">Uncharacterized protein</fullName>
    </submittedName>
</protein>
<dbReference type="EMBL" id="WNWW01000554">
    <property type="protein sequence ID" value="KAF3423588.1"/>
    <property type="molecule type" value="Genomic_DNA"/>
</dbReference>
<feature type="compositionally biased region" description="Polar residues" evidence="1">
    <location>
        <begin position="482"/>
        <end position="499"/>
    </location>
</feature>
<feature type="compositionally biased region" description="Low complexity" evidence="1">
    <location>
        <begin position="421"/>
        <end position="445"/>
    </location>
</feature>
<organism evidence="2 3">
    <name type="scientific">Frieseomelitta varia</name>
    <dbReference type="NCBI Taxonomy" id="561572"/>
    <lineage>
        <taxon>Eukaryota</taxon>
        <taxon>Metazoa</taxon>
        <taxon>Ecdysozoa</taxon>
        <taxon>Arthropoda</taxon>
        <taxon>Hexapoda</taxon>
        <taxon>Insecta</taxon>
        <taxon>Pterygota</taxon>
        <taxon>Neoptera</taxon>
        <taxon>Endopterygota</taxon>
        <taxon>Hymenoptera</taxon>
        <taxon>Apocrita</taxon>
        <taxon>Aculeata</taxon>
        <taxon>Apoidea</taxon>
        <taxon>Anthophila</taxon>
        <taxon>Apidae</taxon>
        <taxon>Frieseomelitta</taxon>
    </lineage>
</organism>
<feature type="region of interest" description="Disordered" evidence="1">
    <location>
        <begin position="369"/>
        <end position="449"/>
    </location>
</feature>